<evidence type="ECO:0000256" key="5">
    <source>
        <dbReference type="ARBA" id="ARBA00022801"/>
    </source>
</evidence>
<feature type="compositionally biased region" description="Basic and acidic residues" evidence="9">
    <location>
        <begin position="44"/>
        <end position="75"/>
    </location>
</feature>
<feature type="compositionally biased region" description="Low complexity" evidence="9">
    <location>
        <begin position="94"/>
        <end position="112"/>
    </location>
</feature>
<evidence type="ECO:0000256" key="1">
    <source>
        <dbReference type="ARBA" id="ARBA00004496"/>
    </source>
</evidence>
<keyword evidence="3" id="KW-0963">Cytoplasm</keyword>
<comment type="subcellular location">
    <subcellularLocation>
        <location evidence="1">Cytoplasm</location>
    </subcellularLocation>
</comment>
<dbReference type="SUPFAM" id="SSF50447">
    <property type="entry name" value="Translation proteins"/>
    <property type="match status" value="1"/>
</dbReference>
<accession>A0AA86PLJ3</accession>
<comment type="similarity">
    <text evidence="2">Belongs to the TRAFAC class translation factor GTPase superfamily. Classic translation factor GTPase family. EF-Tu/EF-1A subfamily.</text>
</comment>
<dbReference type="Proteomes" id="UP001642409">
    <property type="component" value="Unassembled WGS sequence"/>
</dbReference>
<dbReference type="PROSITE" id="PS00301">
    <property type="entry name" value="G_TR_1"/>
    <property type="match status" value="1"/>
</dbReference>
<comment type="caution">
    <text evidence="11">The sequence shown here is derived from an EMBL/GenBank/DDBJ whole genome shotgun (WGS) entry which is preliminary data.</text>
</comment>
<sequence length="586" mass="65044">MSKFSLTPNAAPKPKFSLGATAQEPVVVKPTEPAKPIVFNFESSEAKAKREKQEEEQRKAQEKQEKLKKDQELKKQQQQQPQQRSISEQKEETVQQVETVTPVQAAQPAPKAKTSKRLVESKEQREKRLAQWTTDEEAQREKMKDELKASKDAKPLSVIFTGHVDHGKSSMSGHILCNLGVIDDRQMQKLKQEASKAVGESWAYAFALDACQEEREKGKTVSSARATFQTPSGRRVVLLDSPGHKGFISSMIESAAQADVAVLVVSARKGEFEAGLEKSGQTAEHALILYISGIRNLIVAINKMDDPTVQNDFGRFEQIRIALTTYLTKTVGFNEKNIQFLPTSALVGDNLTARVAPEHKLAQWYKGPCLVELIDEIKIPKRDVGGFTRACVSGKYRDNGYFVVAKVEKGQIKKGDNYLMTPQFEECQVLAIEDEVGNQIQRACAGENCRIQIEEKIFSGVNDGQVMCDKTHPCEVSNKFVAKMLVVDCENVVSTGYSAIAHINTTTTPCKVTQVVGVLDPKTGKIDQNLKGQKFVKPGQSALIEFECESEICINKFDLESFIGRVLLRHESMTVGIGSVVKVCYE</sequence>
<dbReference type="SUPFAM" id="SSF52540">
    <property type="entry name" value="P-loop containing nucleoside triphosphate hydrolases"/>
    <property type="match status" value="1"/>
</dbReference>
<feature type="region of interest" description="Disordered" evidence="9">
    <location>
        <begin position="1"/>
        <end position="149"/>
    </location>
</feature>
<dbReference type="InterPro" id="IPR027417">
    <property type="entry name" value="P-loop_NTPase"/>
</dbReference>
<dbReference type="SUPFAM" id="SSF50465">
    <property type="entry name" value="EF-Tu/eEF-1alpha/eIF2-gamma C-terminal domain"/>
    <property type="match status" value="1"/>
</dbReference>
<dbReference type="GO" id="GO:0003924">
    <property type="term" value="F:GTPase activity"/>
    <property type="evidence" value="ECO:0007669"/>
    <property type="project" value="InterPro"/>
</dbReference>
<keyword evidence="4" id="KW-0547">Nucleotide-binding</keyword>
<evidence type="ECO:0000259" key="10">
    <source>
        <dbReference type="PROSITE" id="PS51722"/>
    </source>
</evidence>
<evidence type="ECO:0000313" key="11">
    <source>
        <dbReference type="EMBL" id="CAI9941611.1"/>
    </source>
</evidence>
<keyword evidence="13" id="KW-1185">Reference proteome</keyword>
<feature type="compositionally biased region" description="Low complexity" evidence="9">
    <location>
        <begin position="76"/>
        <end position="86"/>
    </location>
</feature>
<evidence type="ECO:0000313" key="12">
    <source>
        <dbReference type="EMBL" id="CAL6029074.1"/>
    </source>
</evidence>
<dbReference type="InterPro" id="IPR000795">
    <property type="entry name" value="T_Tr_GTP-bd_dom"/>
</dbReference>
<reference evidence="11" key="1">
    <citation type="submission" date="2023-06" db="EMBL/GenBank/DDBJ databases">
        <authorList>
            <person name="Kurt Z."/>
        </authorList>
    </citation>
    <scope>NUCLEOTIDE SEQUENCE</scope>
</reference>
<comment type="catalytic activity">
    <reaction evidence="8">
        <text>GTP + H2O = GDP + phosphate + H(+)</text>
        <dbReference type="Rhea" id="RHEA:19669"/>
        <dbReference type="ChEBI" id="CHEBI:15377"/>
        <dbReference type="ChEBI" id="CHEBI:15378"/>
        <dbReference type="ChEBI" id="CHEBI:37565"/>
        <dbReference type="ChEBI" id="CHEBI:43474"/>
        <dbReference type="ChEBI" id="CHEBI:58189"/>
    </reaction>
    <physiologicalReaction direction="left-to-right" evidence="8">
        <dbReference type="Rhea" id="RHEA:19670"/>
    </physiologicalReaction>
</comment>
<feature type="compositionally biased region" description="Basic and acidic residues" evidence="9">
    <location>
        <begin position="137"/>
        <end position="149"/>
    </location>
</feature>
<evidence type="ECO:0000256" key="9">
    <source>
        <dbReference type="SAM" id="MobiDB-lite"/>
    </source>
</evidence>
<dbReference type="EMBL" id="CAXDID020000109">
    <property type="protein sequence ID" value="CAL6029074.1"/>
    <property type="molecule type" value="Genomic_DNA"/>
</dbReference>
<dbReference type="FunFam" id="3.40.50.300:FF:000204">
    <property type="entry name" value="Translation elongation factor Tu"/>
    <property type="match status" value="1"/>
</dbReference>
<dbReference type="Gene3D" id="3.40.50.300">
    <property type="entry name" value="P-loop containing nucleotide triphosphate hydrolases"/>
    <property type="match status" value="1"/>
</dbReference>
<dbReference type="PANTHER" id="PTHR23115">
    <property type="entry name" value="TRANSLATION FACTOR"/>
    <property type="match status" value="1"/>
</dbReference>
<evidence type="ECO:0000256" key="6">
    <source>
        <dbReference type="ARBA" id="ARBA00022917"/>
    </source>
</evidence>
<dbReference type="GO" id="GO:0005525">
    <property type="term" value="F:GTP binding"/>
    <property type="evidence" value="ECO:0007669"/>
    <property type="project" value="UniProtKB-KW"/>
</dbReference>
<dbReference type="InterPro" id="IPR031157">
    <property type="entry name" value="G_TR_CS"/>
</dbReference>
<dbReference type="EMBL" id="CATOUU010000695">
    <property type="protein sequence ID" value="CAI9941611.1"/>
    <property type="molecule type" value="Genomic_DNA"/>
</dbReference>
<dbReference type="InterPro" id="IPR050100">
    <property type="entry name" value="TRAFAC_GTPase_members"/>
</dbReference>
<keyword evidence="6" id="KW-0648">Protein biosynthesis</keyword>
<keyword evidence="11" id="KW-0251">Elongation factor</keyword>
<reference evidence="12 13" key="2">
    <citation type="submission" date="2024-07" db="EMBL/GenBank/DDBJ databases">
        <authorList>
            <person name="Akdeniz Z."/>
        </authorList>
    </citation>
    <scope>NUCLEOTIDE SEQUENCE [LARGE SCALE GENOMIC DNA]</scope>
</reference>
<dbReference type="InterPro" id="IPR009000">
    <property type="entry name" value="Transl_B-barrel_sf"/>
</dbReference>
<keyword evidence="7" id="KW-0342">GTP-binding</keyword>
<evidence type="ECO:0000256" key="3">
    <source>
        <dbReference type="ARBA" id="ARBA00022490"/>
    </source>
</evidence>
<evidence type="ECO:0000256" key="8">
    <source>
        <dbReference type="ARBA" id="ARBA00049117"/>
    </source>
</evidence>
<evidence type="ECO:0000313" key="13">
    <source>
        <dbReference type="Proteomes" id="UP001642409"/>
    </source>
</evidence>
<feature type="compositionally biased region" description="Basic and acidic residues" evidence="9">
    <location>
        <begin position="117"/>
        <end position="129"/>
    </location>
</feature>
<dbReference type="InterPro" id="IPR009001">
    <property type="entry name" value="Transl_elong_EF1A/Init_IF2_C"/>
</dbReference>
<keyword evidence="5" id="KW-0378">Hydrolase</keyword>
<dbReference type="Pfam" id="PF22594">
    <property type="entry name" value="GTP-eEF1A_C"/>
    <property type="match status" value="1"/>
</dbReference>
<evidence type="ECO:0000256" key="2">
    <source>
        <dbReference type="ARBA" id="ARBA00007249"/>
    </source>
</evidence>
<dbReference type="AlphaFoldDB" id="A0AA86PLJ3"/>
<dbReference type="PRINTS" id="PR00315">
    <property type="entry name" value="ELONGATNFCT"/>
</dbReference>
<dbReference type="Pfam" id="PF00009">
    <property type="entry name" value="GTP_EFTU"/>
    <property type="match status" value="1"/>
</dbReference>
<name>A0AA86PLJ3_9EUKA</name>
<dbReference type="GO" id="GO:0003746">
    <property type="term" value="F:translation elongation factor activity"/>
    <property type="evidence" value="ECO:0007669"/>
    <property type="project" value="UniProtKB-KW"/>
</dbReference>
<dbReference type="PROSITE" id="PS51722">
    <property type="entry name" value="G_TR_2"/>
    <property type="match status" value="1"/>
</dbReference>
<dbReference type="Gene3D" id="2.40.30.10">
    <property type="entry name" value="Translation factors"/>
    <property type="match status" value="2"/>
</dbReference>
<gene>
    <name evidence="11" type="ORF">HINF_LOCUS29256</name>
    <name evidence="12" type="ORF">HINF_LOCUS32112</name>
</gene>
<proteinExistence type="inferred from homology"/>
<feature type="domain" description="Tr-type G" evidence="10">
    <location>
        <begin position="153"/>
        <end position="381"/>
    </location>
</feature>
<protein>
    <submittedName>
        <fullName evidence="11">Translation elongation factor</fullName>
    </submittedName>
    <submittedName>
        <fullName evidence="12">Translation_elongation factor</fullName>
    </submittedName>
</protein>
<dbReference type="GO" id="GO:0005737">
    <property type="term" value="C:cytoplasm"/>
    <property type="evidence" value="ECO:0007669"/>
    <property type="project" value="UniProtKB-SubCell"/>
</dbReference>
<organism evidence="11">
    <name type="scientific">Hexamita inflata</name>
    <dbReference type="NCBI Taxonomy" id="28002"/>
    <lineage>
        <taxon>Eukaryota</taxon>
        <taxon>Metamonada</taxon>
        <taxon>Diplomonadida</taxon>
        <taxon>Hexamitidae</taxon>
        <taxon>Hexamitinae</taxon>
        <taxon>Hexamita</taxon>
    </lineage>
</organism>
<evidence type="ECO:0000256" key="4">
    <source>
        <dbReference type="ARBA" id="ARBA00022741"/>
    </source>
</evidence>
<evidence type="ECO:0000256" key="7">
    <source>
        <dbReference type="ARBA" id="ARBA00023134"/>
    </source>
</evidence>
<dbReference type="InterPro" id="IPR054696">
    <property type="entry name" value="GTP-eEF1A_C"/>
</dbReference>